<dbReference type="SUPFAM" id="SSF53383">
    <property type="entry name" value="PLP-dependent transferases"/>
    <property type="match status" value="1"/>
</dbReference>
<dbReference type="PANTHER" id="PTHR14084">
    <property type="entry name" value="KYNURENINASE"/>
    <property type="match status" value="1"/>
</dbReference>
<comment type="catalytic activity">
    <reaction evidence="5">
        <text>3-hydroxy-L-kynurenine + H2O = 3-hydroxyanthranilate + L-alanine + H(+)</text>
        <dbReference type="Rhea" id="RHEA:25143"/>
        <dbReference type="ChEBI" id="CHEBI:15377"/>
        <dbReference type="ChEBI" id="CHEBI:15378"/>
        <dbReference type="ChEBI" id="CHEBI:36559"/>
        <dbReference type="ChEBI" id="CHEBI:57972"/>
        <dbReference type="ChEBI" id="CHEBI:58125"/>
        <dbReference type="EC" id="3.7.1.3"/>
    </reaction>
</comment>
<comment type="caution">
    <text evidence="4">Lacks conserved residue(s) required for the propagation of feature annotation.</text>
</comment>
<accession>F2TX87</accession>
<comment type="subunit">
    <text evidence="4 5">Homodimer.</text>
</comment>
<dbReference type="GO" id="GO:0005737">
    <property type="term" value="C:cytoplasm"/>
    <property type="evidence" value="ECO:0007669"/>
    <property type="project" value="UniProtKB-SubCell"/>
</dbReference>
<keyword evidence="3 4" id="KW-0663">Pyridoxal phosphate</keyword>
<evidence type="ECO:0000256" key="3">
    <source>
        <dbReference type="ARBA" id="ARBA00022898"/>
    </source>
</evidence>
<dbReference type="EC" id="3.7.1.3" evidence="4 5"/>
<dbReference type="FunFam" id="3.40.640.10:FF:000031">
    <property type="entry name" value="Kynureninase"/>
    <property type="match status" value="1"/>
</dbReference>
<dbReference type="Gene3D" id="3.40.640.10">
    <property type="entry name" value="Type I PLP-dependent aspartate aminotransferase-like (Major domain)"/>
    <property type="match status" value="1"/>
</dbReference>
<dbReference type="GO" id="GO:0097053">
    <property type="term" value="P:L-kynurenine catabolic process"/>
    <property type="evidence" value="ECO:0007669"/>
    <property type="project" value="UniProtKB-UniRule"/>
</dbReference>
<dbReference type="InterPro" id="IPR015421">
    <property type="entry name" value="PyrdxlP-dep_Trfase_major"/>
</dbReference>
<dbReference type="InterPro" id="IPR015422">
    <property type="entry name" value="PyrdxlP-dep_Trfase_small"/>
</dbReference>
<feature type="binding site" evidence="4">
    <location>
        <position position="131"/>
    </location>
    <ligand>
        <name>pyridoxal 5'-phosphate</name>
        <dbReference type="ChEBI" id="CHEBI:597326"/>
    </ligand>
</feature>
<dbReference type="GeneID" id="16078767"/>
<dbReference type="NCBIfam" id="TIGR01814">
    <property type="entry name" value="kynureninase"/>
    <property type="match status" value="1"/>
</dbReference>
<feature type="binding site" evidence="4">
    <location>
        <position position="244"/>
    </location>
    <ligand>
        <name>pyridoxal 5'-phosphate</name>
        <dbReference type="ChEBI" id="CHEBI:597326"/>
    </ligand>
</feature>
<feature type="binding site" evidence="4">
    <location>
        <position position="299"/>
    </location>
    <ligand>
        <name>pyridoxal 5'-phosphate</name>
        <dbReference type="ChEBI" id="CHEBI:597326"/>
    </ligand>
</feature>
<dbReference type="PIRSF" id="PIRSF038800">
    <property type="entry name" value="KYNU"/>
    <property type="match status" value="1"/>
</dbReference>
<keyword evidence="2 4" id="KW-0378">Hydrolase</keyword>
<dbReference type="GO" id="GO:0034354">
    <property type="term" value="P:'de novo' NAD+ biosynthetic process from L-tryptophan"/>
    <property type="evidence" value="ECO:0007669"/>
    <property type="project" value="UniProtKB-UniRule"/>
</dbReference>
<dbReference type="KEGG" id="sre:PTSG_00703"/>
<keyword evidence="1 4" id="KW-0662">Pyridine nucleotide biosynthesis</keyword>
<dbReference type="InParanoid" id="F2TX87"/>
<dbReference type="eggNOG" id="KOG3846">
    <property type="taxonomic scope" value="Eukaryota"/>
</dbReference>
<reference evidence="6" key="1">
    <citation type="submission" date="2009-08" db="EMBL/GenBank/DDBJ databases">
        <title>Annotation of Salpingoeca rosetta.</title>
        <authorList>
            <consortium name="The Broad Institute Genome Sequencing Platform"/>
            <person name="Russ C."/>
            <person name="Cuomo C."/>
            <person name="Burger G."/>
            <person name="Gray M.W."/>
            <person name="Holland P.W.H."/>
            <person name="King N."/>
            <person name="Lang F.B.F."/>
            <person name="Roger A.J."/>
            <person name="Ruiz-Trillo I."/>
            <person name="Young S.K."/>
            <person name="Zeng Q."/>
            <person name="Gargeya S."/>
            <person name="Alvarado L."/>
            <person name="Berlin A."/>
            <person name="Chapman S.B."/>
            <person name="Chen Z."/>
            <person name="Freedman E."/>
            <person name="Gellesch M."/>
            <person name="Goldberg J."/>
            <person name="Griggs A."/>
            <person name="Gujja S."/>
            <person name="Heilman E."/>
            <person name="Heiman D."/>
            <person name="Howarth C."/>
            <person name="Mehta T."/>
            <person name="Neiman D."/>
            <person name="Pearson M."/>
            <person name="Roberts A."/>
            <person name="Saif S."/>
            <person name="Shea T."/>
            <person name="Shenoy N."/>
            <person name="Sisk P."/>
            <person name="Stolte C."/>
            <person name="Sykes S."/>
            <person name="White J."/>
            <person name="Yandava C."/>
            <person name="Haas B."/>
            <person name="Nusbaum C."/>
            <person name="Birren B."/>
        </authorList>
    </citation>
    <scope>NUCLEOTIDE SEQUENCE [LARGE SCALE GENOMIC DNA]</scope>
    <source>
        <strain evidence="6">ATCC 50818</strain>
    </source>
</reference>
<dbReference type="InterPro" id="IPR010111">
    <property type="entry name" value="Kynureninase"/>
</dbReference>
<dbReference type="FunCoup" id="F2TX87">
    <property type="interactions" value="625"/>
</dbReference>
<protein>
    <recommendedName>
        <fullName evidence="4 5">Kynureninase</fullName>
        <ecNumber evidence="4 5">3.7.1.3</ecNumber>
    </recommendedName>
    <alternativeName>
        <fullName evidence="4">L-kynurenine hydrolase</fullName>
    </alternativeName>
</protein>
<comment type="pathway">
    <text evidence="4 5">Amino-acid degradation; L-kynurenine degradation; L-alanine and anthranilate from L-kynurenine: step 1/1.</text>
</comment>
<dbReference type="PANTHER" id="PTHR14084:SF0">
    <property type="entry name" value="KYNURENINASE"/>
    <property type="match status" value="1"/>
</dbReference>
<dbReference type="EMBL" id="GL832956">
    <property type="protein sequence ID" value="EGD75996.1"/>
    <property type="molecule type" value="Genomic_DNA"/>
</dbReference>
<dbReference type="GO" id="GO:0030429">
    <property type="term" value="F:kynureninase activity"/>
    <property type="evidence" value="ECO:0007669"/>
    <property type="project" value="UniProtKB-UniRule"/>
</dbReference>
<comment type="subcellular location">
    <subcellularLocation>
        <location evidence="4 5">Cytoplasm</location>
    </subcellularLocation>
</comment>
<dbReference type="GO" id="GO:0019441">
    <property type="term" value="P:L-tryptophan catabolic process to kynurenine"/>
    <property type="evidence" value="ECO:0007669"/>
    <property type="project" value="TreeGrafter"/>
</dbReference>
<dbReference type="Proteomes" id="UP000007799">
    <property type="component" value="Unassembled WGS sequence"/>
</dbReference>
<comment type="pathway">
    <text evidence="4 5">Cofactor biosynthesis; NAD(+) biosynthesis; quinolinate from L-kynurenine: step 2/3.</text>
</comment>
<comment type="function">
    <text evidence="4 5">Catalyzes the cleavage of L-kynurenine (L-Kyn) and L-3-hydroxykynurenine (L-3OHKyn) into anthranilic acid (AA) and 3-hydroxyanthranilic acid (3-OHAA), respectively.</text>
</comment>
<name>F2TX87_SALR5</name>
<feature type="modified residue" description="N6-(pyridoxal phosphate)lysine" evidence="4">
    <location>
        <position position="270"/>
    </location>
</feature>
<dbReference type="InterPro" id="IPR015424">
    <property type="entry name" value="PyrdxlP-dep_Trfase"/>
</dbReference>
<sequence length="450" mass="49976">MDAVVALAKEQGLELGSEAFAAYLDDHDDLAHFRKEFHVPRMKTLTCVDQSLVDPETECVYLCGNSLGLQPKRTATIVQEELDAWAKGGVTGHFSDGPSKRPWVSIDEQVTGKAARVVGAEEDEVAIMNTLTVNLHLLMVPFYTPTPDRYKIIVEAKAFPSDHFAVVSQIEQRGYSAADALVEVRPRDGEHSIRDEDVIAAINEHADTVALVLIGGVHYYTGQFFDLPAIAAAAHAQGAFMGVDLAHAVGNVELRLHDWDIDFACWCTYKYLNSGPGGIAGAFVHEKHNNTKRPHFAGWWGVRLQERFKMEHDGHFMPGVRGLQLSNPGVLQTVALLGSLEIFDQTSMPDLRKKAKLLTGYLEALLTNMFSKDDGFEIITPSDPERRGCQLSVLFGRKIKPVFEQLEKRGVICDMREPNVMRLAPVPLYNSFNDVYRFVQLLRAAMEAAP</sequence>
<keyword evidence="7" id="KW-1185">Reference proteome</keyword>
<proteinExistence type="inferred from homology"/>
<evidence type="ECO:0000256" key="4">
    <source>
        <dbReference type="HAMAP-Rule" id="MF_03017"/>
    </source>
</evidence>
<dbReference type="OMA" id="LPGWNSH"/>
<dbReference type="HAMAP" id="MF_01970">
    <property type="entry name" value="Kynureninase"/>
    <property type="match status" value="1"/>
</dbReference>
<evidence type="ECO:0000313" key="6">
    <source>
        <dbReference type="EMBL" id="EGD75996.1"/>
    </source>
</evidence>
<evidence type="ECO:0000256" key="5">
    <source>
        <dbReference type="PIRNR" id="PIRNR038800"/>
    </source>
</evidence>
<dbReference type="Pfam" id="PF22580">
    <property type="entry name" value="KYNU_C"/>
    <property type="match status" value="1"/>
</dbReference>
<evidence type="ECO:0000256" key="1">
    <source>
        <dbReference type="ARBA" id="ARBA00022642"/>
    </source>
</evidence>
<comment type="catalytic activity">
    <reaction evidence="4 5">
        <text>L-kynurenine + H2O = anthranilate + L-alanine + H(+)</text>
        <dbReference type="Rhea" id="RHEA:16813"/>
        <dbReference type="ChEBI" id="CHEBI:15377"/>
        <dbReference type="ChEBI" id="CHEBI:15378"/>
        <dbReference type="ChEBI" id="CHEBI:16567"/>
        <dbReference type="ChEBI" id="CHEBI:57959"/>
        <dbReference type="ChEBI" id="CHEBI:57972"/>
        <dbReference type="EC" id="3.7.1.3"/>
    </reaction>
</comment>
<comment type="similarity">
    <text evidence="4 5">Belongs to the kynureninase family.</text>
</comment>
<dbReference type="UniPathway" id="UPA00253">
    <property type="reaction ID" value="UER00329"/>
</dbReference>
<dbReference type="AlphaFoldDB" id="F2TX87"/>
<dbReference type="UniPathway" id="UPA00334">
    <property type="reaction ID" value="UER00455"/>
</dbReference>
<feature type="binding site" evidence="4">
    <location>
        <position position="132"/>
    </location>
    <ligand>
        <name>pyridoxal 5'-phosphate</name>
        <dbReference type="ChEBI" id="CHEBI:597326"/>
    </ligand>
</feature>
<feature type="binding site" evidence="4">
    <location>
        <begin position="159"/>
        <end position="162"/>
    </location>
    <ligand>
        <name>pyridoxal 5'-phosphate</name>
        <dbReference type="ChEBI" id="CHEBI:597326"/>
    </ligand>
</feature>
<dbReference type="STRING" id="946362.F2TX87"/>
<dbReference type="RefSeq" id="XP_004998171.1">
    <property type="nucleotide sequence ID" value="XM_004998114.1"/>
</dbReference>
<dbReference type="Gene3D" id="3.90.1150.10">
    <property type="entry name" value="Aspartate Aminotransferase, domain 1"/>
    <property type="match status" value="1"/>
</dbReference>
<dbReference type="OrthoDB" id="5978656at2759"/>
<feature type="binding site" evidence="4">
    <location>
        <position position="247"/>
    </location>
    <ligand>
        <name>pyridoxal 5'-phosphate</name>
        <dbReference type="ChEBI" id="CHEBI:597326"/>
    </ligand>
</feature>
<dbReference type="GO" id="GO:0030170">
    <property type="term" value="F:pyridoxal phosphate binding"/>
    <property type="evidence" value="ECO:0007669"/>
    <property type="project" value="UniProtKB-UniRule"/>
</dbReference>
<dbReference type="GO" id="GO:0019805">
    <property type="term" value="P:quinolinate biosynthetic process"/>
    <property type="evidence" value="ECO:0007669"/>
    <property type="project" value="UniProtKB-UniRule"/>
</dbReference>
<organism evidence="7">
    <name type="scientific">Salpingoeca rosetta (strain ATCC 50818 / BSB-021)</name>
    <dbReference type="NCBI Taxonomy" id="946362"/>
    <lineage>
        <taxon>Eukaryota</taxon>
        <taxon>Choanoflagellata</taxon>
        <taxon>Craspedida</taxon>
        <taxon>Salpingoecidae</taxon>
        <taxon>Salpingoeca</taxon>
    </lineage>
</organism>
<dbReference type="GO" id="GO:0043420">
    <property type="term" value="P:anthranilate metabolic process"/>
    <property type="evidence" value="ECO:0007669"/>
    <property type="project" value="UniProtKB-UniRule"/>
</dbReference>
<comment type="cofactor">
    <cofactor evidence="4 5">
        <name>pyridoxal 5'-phosphate</name>
        <dbReference type="ChEBI" id="CHEBI:597326"/>
    </cofactor>
</comment>
<keyword evidence="4 5" id="KW-0963">Cytoplasm</keyword>
<evidence type="ECO:0000313" key="7">
    <source>
        <dbReference type="Proteomes" id="UP000007799"/>
    </source>
</evidence>
<evidence type="ECO:0000256" key="2">
    <source>
        <dbReference type="ARBA" id="ARBA00022801"/>
    </source>
</evidence>
<feature type="binding site" evidence="4">
    <location>
        <position position="327"/>
    </location>
    <ligand>
        <name>pyridoxal 5'-phosphate</name>
        <dbReference type="ChEBI" id="CHEBI:597326"/>
    </ligand>
</feature>
<gene>
    <name evidence="4" type="primary">KYNU</name>
    <name evidence="6" type="ORF">PTSG_00703</name>
</gene>
<feature type="binding site" evidence="4">
    <location>
        <position position="269"/>
    </location>
    <ligand>
        <name>pyridoxal 5'-phosphate</name>
        <dbReference type="ChEBI" id="CHEBI:597326"/>
    </ligand>
</feature>